<protein>
    <submittedName>
        <fullName evidence="1">Uncharacterized protein</fullName>
    </submittedName>
</protein>
<proteinExistence type="predicted"/>
<dbReference type="EMBL" id="MG009575">
    <property type="protein sequence ID" value="ATN94078.1"/>
    <property type="molecule type" value="Genomic_DNA"/>
</dbReference>
<dbReference type="Proteomes" id="UP000229090">
    <property type="component" value="Segment"/>
</dbReference>
<organism evidence="1 2">
    <name type="scientific">Mycobacterium phage Kumao</name>
    <dbReference type="NCBI Taxonomy" id="2041344"/>
    <lineage>
        <taxon>Viruses</taxon>
        <taxon>Duplodnaviria</taxon>
        <taxon>Heunggongvirae</taxon>
        <taxon>Uroviricota</taxon>
        <taxon>Caudoviricetes</taxon>
        <taxon>Vilmaviridae</taxon>
        <taxon>Kumaovirus</taxon>
        <taxon>Kumaovirus kumao</taxon>
    </lineage>
</organism>
<accession>A0A2D1GQ39</accession>
<name>A0A2D1GQ39_9CAUD</name>
<keyword evidence="2" id="KW-1185">Reference proteome</keyword>
<dbReference type="RefSeq" id="YP_010013605.1">
    <property type="nucleotide sequence ID" value="NC_053512.1"/>
</dbReference>
<gene>
    <name evidence="1" type="primary">116</name>
    <name evidence="1" type="ORF">SEA_KUMAO_116</name>
</gene>
<sequence>MNINTVDQHFAMAVDTLANGGGTYGRDVFRAHKLPYRYTVAVGKPHVRTVPVADGPSALASAIRELADLRGVWTPDYALGTWVNDGLTYVDIVESFEDLDKALFFAQERGELAIWDSVEQVEIPVPVPARQAA</sequence>
<dbReference type="KEGG" id="vg:63210219"/>
<reference evidence="2" key="1">
    <citation type="submission" date="2017-09" db="EMBL/GenBank/DDBJ databases">
        <authorList>
            <person name="Ehlers B."/>
            <person name="Leendertz F.H."/>
        </authorList>
    </citation>
    <scope>NUCLEOTIDE SEQUENCE [LARGE SCALE GENOMIC DNA]</scope>
</reference>
<dbReference type="GeneID" id="63210219"/>
<evidence type="ECO:0000313" key="2">
    <source>
        <dbReference type="Proteomes" id="UP000229090"/>
    </source>
</evidence>
<evidence type="ECO:0000313" key="1">
    <source>
        <dbReference type="EMBL" id="ATN94078.1"/>
    </source>
</evidence>